<protein>
    <submittedName>
        <fullName evidence="5">Transcriptional regulator, TetR family</fullName>
    </submittedName>
</protein>
<dbReference type="Proteomes" id="UP000198734">
    <property type="component" value="Unassembled WGS sequence"/>
</dbReference>
<dbReference type="InterPro" id="IPR001647">
    <property type="entry name" value="HTH_TetR"/>
</dbReference>
<keyword evidence="1" id="KW-0678">Repressor</keyword>
<gene>
    <name evidence="5" type="ORF">SAMN05421670_0856</name>
</gene>
<keyword evidence="2 3" id="KW-0238">DNA-binding</keyword>
<feature type="DNA-binding region" description="H-T-H motif" evidence="3">
    <location>
        <begin position="25"/>
        <end position="44"/>
    </location>
</feature>
<dbReference type="InterPro" id="IPR009057">
    <property type="entry name" value="Homeodomain-like_sf"/>
</dbReference>
<sequence>MKNRKHQVLLTAQKLFIKNGFAATSVQDIINESKISKGTFYNYFSSKNECIISIIDNAKEETDLKRRELLIHQDITNKDILIQQLIVRMDVYKERNLVPIFLVIFHSQDSELRDIIKKNHYEEVKWLAKRIVDVYGAKSRKCSVDSAILLLGMIQQMQHPWTVKSKEVSTVELVNYVMNRMDSLMGDLVESDEVIIDTFVFNHFYDEVRITKEHVIQLIQTFKETNEKKLKLQEIELMNFIIDELKSNNTRKFLLETVVNSFSNTMNNTAQSLEIKEIASNIWQVIDSLS</sequence>
<evidence type="ECO:0000256" key="2">
    <source>
        <dbReference type="ARBA" id="ARBA00023125"/>
    </source>
</evidence>
<keyword evidence="6" id="KW-1185">Reference proteome</keyword>
<dbReference type="PANTHER" id="PTHR43479">
    <property type="entry name" value="ACREF/ENVCD OPERON REPRESSOR-RELATED"/>
    <property type="match status" value="1"/>
</dbReference>
<evidence type="ECO:0000259" key="4">
    <source>
        <dbReference type="PROSITE" id="PS50977"/>
    </source>
</evidence>
<evidence type="ECO:0000313" key="6">
    <source>
        <dbReference type="Proteomes" id="UP000198734"/>
    </source>
</evidence>
<dbReference type="PROSITE" id="PS50977">
    <property type="entry name" value="HTH_TETR_2"/>
    <property type="match status" value="1"/>
</dbReference>
<organism evidence="5 6">
    <name type="scientific">Psychrobacillus psychrotolerans</name>
    <dbReference type="NCBI Taxonomy" id="126156"/>
    <lineage>
        <taxon>Bacteria</taxon>
        <taxon>Bacillati</taxon>
        <taxon>Bacillota</taxon>
        <taxon>Bacilli</taxon>
        <taxon>Bacillales</taxon>
        <taxon>Bacillaceae</taxon>
        <taxon>Psychrobacillus</taxon>
    </lineage>
</organism>
<dbReference type="GO" id="GO:0003677">
    <property type="term" value="F:DNA binding"/>
    <property type="evidence" value="ECO:0007669"/>
    <property type="project" value="UniProtKB-UniRule"/>
</dbReference>
<evidence type="ECO:0000256" key="3">
    <source>
        <dbReference type="PROSITE-ProRule" id="PRU00335"/>
    </source>
</evidence>
<reference evidence="6" key="1">
    <citation type="submission" date="2016-10" db="EMBL/GenBank/DDBJ databases">
        <authorList>
            <person name="Varghese N."/>
            <person name="Submissions S."/>
        </authorList>
    </citation>
    <scope>NUCLEOTIDE SEQUENCE [LARGE SCALE GENOMIC DNA]</scope>
    <source>
        <strain evidence="6">DSM 11706</strain>
    </source>
</reference>
<dbReference type="Gene3D" id="1.10.357.10">
    <property type="entry name" value="Tetracycline Repressor, domain 2"/>
    <property type="match status" value="1"/>
</dbReference>
<dbReference type="EMBL" id="FOXU01000001">
    <property type="protein sequence ID" value="SFQ07859.1"/>
    <property type="molecule type" value="Genomic_DNA"/>
</dbReference>
<dbReference type="PROSITE" id="PS01081">
    <property type="entry name" value="HTH_TETR_1"/>
    <property type="match status" value="1"/>
</dbReference>
<feature type="domain" description="HTH tetR-type" evidence="4">
    <location>
        <begin position="2"/>
        <end position="62"/>
    </location>
</feature>
<proteinExistence type="predicted"/>
<dbReference type="AlphaFoldDB" id="A0A1I5VK62"/>
<evidence type="ECO:0000313" key="5">
    <source>
        <dbReference type="EMBL" id="SFQ07859.1"/>
    </source>
</evidence>
<dbReference type="SUPFAM" id="SSF46689">
    <property type="entry name" value="Homeodomain-like"/>
    <property type="match status" value="1"/>
</dbReference>
<evidence type="ECO:0000256" key="1">
    <source>
        <dbReference type="ARBA" id="ARBA00022491"/>
    </source>
</evidence>
<dbReference type="RefSeq" id="WP_093534488.1">
    <property type="nucleotide sequence ID" value="NZ_FOXU01000001.1"/>
</dbReference>
<name>A0A1I5VK62_9BACI</name>
<dbReference type="PRINTS" id="PR00455">
    <property type="entry name" value="HTHTETR"/>
</dbReference>
<dbReference type="Pfam" id="PF00440">
    <property type="entry name" value="TetR_N"/>
    <property type="match status" value="1"/>
</dbReference>
<accession>A0A1I5VK62</accession>
<dbReference type="OrthoDB" id="9812993at2"/>
<dbReference type="InterPro" id="IPR050624">
    <property type="entry name" value="HTH-type_Tx_Regulator"/>
</dbReference>
<dbReference type="InterPro" id="IPR023772">
    <property type="entry name" value="DNA-bd_HTH_TetR-type_CS"/>
</dbReference>
<dbReference type="PANTHER" id="PTHR43479:SF22">
    <property type="entry name" value="TRANSCRIPTIONAL REGULATOR, TETR FAMILY"/>
    <property type="match status" value="1"/>
</dbReference>
<dbReference type="STRING" id="126156.SAMN05421670_0856"/>